<feature type="compositionally biased region" description="Polar residues" evidence="1">
    <location>
        <begin position="156"/>
        <end position="165"/>
    </location>
</feature>
<accession>A0A432GF83</accession>
<feature type="compositionally biased region" description="Polar residues" evidence="1">
    <location>
        <begin position="1"/>
        <end position="18"/>
    </location>
</feature>
<feature type="compositionally biased region" description="Polar residues" evidence="1">
    <location>
        <begin position="26"/>
        <end position="39"/>
    </location>
</feature>
<gene>
    <name evidence="4" type="ORF">DSY93_01015</name>
    <name evidence="2" type="ORF">DSY97_04515</name>
    <name evidence="3" type="ORF">DSY98_00880</name>
</gene>
<evidence type="ECO:0000256" key="1">
    <source>
        <dbReference type="SAM" id="MobiDB-lite"/>
    </source>
</evidence>
<dbReference type="Proteomes" id="UP000286732">
    <property type="component" value="Unassembled WGS sequence"/>
</dbReference>
<dbReference type="Proteomes" id="UP000288322">
    <property type="component" value="Unassembled WGS sequence"/>
</dbReference>
<reference evidence="5 6" key="1">
    <citation type="submission" date="2018-06" db="EMBL/GenBank/DDBJ databases">
        <title>Combined omics and stable isotope probing to characterize newly discovered Mariana Back-Arc vent microbial communities.</title>
        <authorList>
            <person name="Trembath-Reichert E."/>
            <person name="Huber J.A."/>
        </authorList>
    </citation>
    <scope>NUCLEOTIDE SEQUENCE [LARGE SCALE GENOMIC DNA]</scope>
    <source>
        <strain evidence="4">MAG 151</strain>
        <strain evidence="2">MAG 63_1</strain>
        <strain evidence="3">MAG 63_2</strain>
    </source>
</reference>
<feature type="compositionally biased region" description="Pro residues" evidence="1">
    <location>
        <begin position="205"/>
        <end position="229"/>
    </location>
</feature>
<sequence length="229" mass="24800">MQVASNTTTDKQTSLERQVQSKERSTTVGSKAQAVTSDGNKVVAKGAERNETSQYLKVLSRIENLLIQEKLPDAAIEGFVGAIKKQIDLMSEADRQMLLILPEAKTIELKSLDNLPEMITNNLRDESKSPALLKLLRQPKFAVFMRTDSKPAPKTYTAQSAQTPTPAKLPTSKLVEGSPKKEKPVLTAVPEAVQKTSSKKNLSAPKPPARNSPAPNPPARNSPGPNPVA</sequence>
<feature type="region of interest" description="Disordered" evidence="1">
    <location>
        <begin position="1"/>
        <end position="46"/>
    </location>
</feature>
<evidence type="ECO:0000313" key="2">
    <source>
        <dbReference type="EMBL" id="RTZ79889.1"/>
    </source>
</evidence>
<comment type="caution">
    <text evidence="3">The sequence shown here is derived from an EMBL/GenBank/DDBJ whole genome shotgun (WGS) entry which is preliminary data.</text>
</comment>
<dbReference type="Proteomes" id="UP000286801">
    <property type="component" value="Unassembled WGS sequence"/>
</dbReference>
<dbReference type="EMBL" id="QNZL01000122">
    <property type="protein sequence ID" value="RTZ79889.1"/>
    <property type="molecule type" value="Genomic_DNA"/>
</dbReference>
<evidence type="ECO:0000313" key="4">
    <source>
        <dbReference type="EMBL" id="RTZ92757.1"/>
    </source>
</evidence>
<evidence type="ECO:0000313" key="5">
    <source>
        <dbReference type="Proteomes" id="UP000286732"/>
    </source>
</evidence>
<dbReference type="EMBL" id="QNZM01000035">
    <property type="protein sequence ID" value="RTZ82549.1"/>
    <property type="molecule type" value="Genomic_DNA"/>
</dbReference>
<evidence type="ECO:0000313" key="6">
    <source>
        <dbReference type="Proteomes" id="UP000286801"/>
    </source>
</evidence>
<feature type="region of interest" description="Disordered" evidence="1">
    <location>
        <begin position="147"/>
        <end position="229"/>
    </location>
</feature>
<evidence type="ECO:0000313" key="3">
    <source>
        <dbReference type="EMBL" id="RTZ82549.1"/>
    </source>
</evidence>
<dbReference type="AlphaFoldDB" id="A0A432GF83"/>
<protein>
    <submittedName>
        <fullName evidence="3">Uncharacterized protein</fullName>
    </submittedName>
</protein>
<proteinExistence type="predicted"/>
<organism evidence="3 5">
    <name type="scientific">SAR324 cluster bacterium</name>
    <dbReference type="NCBI Taxonomy" id="2024889"/>
    <lineage>
        <taxon>Bacteria</taxon>
        <taxon>Deltaproteobacteria</taxon>
        <taxon>SAR324 cluster</taxon>
    </lineage>
</organism>
<dbReference type="EMBL" id="QNZH01000023">
    <property type="protein sequence ID" value="RTZ92757.1"/>
    <property type="molecule type" value="Genomic_DNA"/>
</dbReference>
<name>A0A432GF83_9DELT</name>